<evidence type="ECO:0000313" key="1">
    <source>
        <dbReference type="EMBL" id="GJC84645.1"/>
    </source>
</evidence>
<organism evidence="1 2">
    <name type="scientific">Colletotrichum liriopes</name>
    <dbReference type="NCBI Taxonomy" id="708192"/>
    <lineage>
        <taxon>Eukaryota</taxon>
        <taxon>Fungi</taxon>
        <taxon>Dikarya</taxon>
        <taxon>Ascomycota</taxon>
        <taxon>Pezizomycotina</taxon>
        <taxon>Sordariomycetes</taxon>
        <taxon>Hypocreomycetidae</taxon>
        <taxon>Glomerellales</taxon>
        <taxon>Glomerellaceae</taxon>
        <taxon>Colletotrichum</taxon>
        <taxon>Colletotrichum spaethianum species complex</taxon>
    </lineage>
</organism>
<dbReference type="Proteomes" id="UP001055172">
    <property type="component" value="Unassembled WGS sequence"/>
</dbReference>
<keyword evidence="2" id="KW-1185">Reference proteome</keyword>
<name>A0AA37GPX1_9PEZI</name>
<dbReference type="AlphaFoldDB" id="A0AA37GPX1"/>
<gene>
    <name evidence="1" type="ORF">ColLi_07483</name>
</gene>
<sequence>MAVDSGEGNQYFDYLLTLSGHKYDKMGCRYLGLNTFEDGSWTIEYTLRDSDGFYAALLSKPGIEKDWVTFGITESSSCRDAGYRTRKPVFPLQRTKIKQVKQHLSKIVEENEKKLILEILSIILIVIPFVNVADDALFGGVAMISRIAALVDIVGSTGLTAYDIVKDPTSAPFTILGLLIGGSGTGVRSEKEAFGEAVKARRGLSVSDVAKFADEFVDKEKKIQQVVNGCLRV</sequence>
<proteinExistence type="predicted"/>
<accession>A0AA37GPX1</accession>
<dbReference type="EMBL" id="BPPX01000015">
    <property type="protein sequence ID" value="GJC84645.1"/>
    <property type="molecule type" value="Genomic_DNA"/>
</dbReference>
<evidence type="ECO:0000313" key="2">
    <source>
        <dbReference type="Proteomes" id="UP001055172"/>
    </source>
</evidence>
<protein>
    <submittedName>
        <fullName evidence="1">Uncharacterized protein</fullName>
    </submittedName>
</protein>
<comment type="caution">
    <text evidence="1">The sequence shown here is derived from an EMBL/GenBank/DDBJ whole genome shotgun (WGS) entry which is preliminary data.</text>
</comment>
<reference evidence="1 2" key="1">
    <citation type="submission" date="2021-07" db="EMBL/GenBank/DDBJ databases">
        <title>Genome data of Colletotrichum spaethianum.</title>
        <authorList>
            <person name="Utami Y.D."/>
            <person name="Hiruma K."/>
        </authorList>
    </citation>
    <scope>NUCLEOTIDE SEQUENCE [LARGE SCALE GENOMIC DNA]</scope>
    <source>
        <strain evidence="1 2">MAFF 242679</strain>
    </source>
</reference>